<evidence type="ECO:0000313" key="10">
    <source>
        <dbReference type="EMBL" id="QUH23697.1"/>
    </source>
</evidence>
<comment type="function">
    <text evidence="8">Is involved in the reduction of 2,3-digeranylgeranylglycerophospholipids (unsaturated archaeols) into 2,3-diphytanylglycerophospholipids (saturated archaeols) in the biosynthesis of archaeal membrane lipids. Catalyzes the formation of archaetidic acid (2,3-di-O-phytanyl-sn-glyceryl phosphate) from 2,3-di-O-geranylgeranylglyceryl phosphate (DGGGP) via the hydrogenation of each double bond of the isoprenoid chains. Is also probably able to reduce double bonds of geranyl groups in CDP-2,3-bis-O-(geranylgeranyl)-sn-glycerol and archaetidylserine, thus acting at various stages in the biosynthesis of archaeal membrane lipids.</text>
</comment>
<dbReference type="EC" id="1.3.-.-" evidence="8"/>
<evidence type="ECO:0000256" key="1">
    <source>
        <dbReference type="ARBA" id="ARBA00022516"/>
    </source>
</evidence>
<proteinExistence type="inferred from homology"/>
<dbReference type="RefSeq" id="WP_211532653.1">
    <property type="nucleotide sequence ID" value="NZ_CP058560.1"/>
</dbReference>
<comment type="pathway">
    <text evidence="8">Membrane lipid metabolism; glycerophospholipid metabolism.</text>
</comment>
<dbReference type="HAMAP" id="MF_01287">
    <property type="entry name" value="DGGGPL_reductase"/>
    <property type="match status" value="1"/>
</dbReference>
<dbReference type="KEGG" id="meme:HYG87_07945"/>
<dbReference type="EMBL" id="CP058560">
    <property type="protein sequence ID" value="QUH23697.1"/>
    <property type="molecule type" value="Genomic_DNA"/>
</dbReference>
<dbReference type="GO" id="GO:0050660">
    <property type="term" value="F:flavin adenine dinucleotide binding"/>
    <property type="evidence" value="ECO:0007669"/>
    <property type="project" value="UniProtKB-UniRule"/>
</dbReference>
<dbReference type="Gene3D" id="3.50.50.60">
    <property type="entry name" value="FAD/NAD(P)-binding domain"/>
    <property type="match status" value="1"/>
</dbReference>
<keyword evidence="2 8" id="KW-0285">Flavoprotein</keyword>
<name>A0A8T8K6P6_9EURY</name>
<reference evidence="10" key="1">
    <citation type="submission" date="2020-07" db="EMBL/GenBank/DDBJ databases">
        <title>Methanobacterium. sp. MethCan genome.</title>
        <authorList>
            <person name="Postec A."/>
            <person name="Quemeneur M."/>
        </authorList>
    </citation>
    <scope>NUCLEOTIDE SEQUENCE</scope>
    <source>
        <strain evidence="10">MethCAN</strain>
    </source>
</reference>
<dbReference type="Pfam" id="PF22578">
    <property type="entry name" value="GGR_cat"/>
    <property type="match status" value="1"/>
</dbReference>
<feature type="binding site" evidence="8">
    <location>
        <position position="283"/>
    </location>
    <ligand>
        <name>FAD</name>
        <dbReference type="ChEBI" id="CHEBI:57692"/>
    </ligand>
</feature>
<dbReference type="GO" id="GO:0016628">
    <property type="term" value="F:oxidoreductase activity, acting on the CH-CH group of donors, NAD or NADP as acceptor"/>
    <property type="evidence" value="ECO:0007669"/>
    <property type="project" value="InterPro"/>
</dbReference>
<dbReference type="PRINTS" id="PR00420">
    <property type="entry name" value="RNGMNOXGNASE"/>
</dbReference>
<comment type="similarity">
    <text evidence="8">Belongs to the geranylgeranyl reductase family. DGGGPL reductase subfamily.</text>
</comment>
<feature type="binding site" evidence="8">
    <location>
        <position position="32"/>
    </location>
    <ligand>
        <name>FAD</name>
        <dbReference type="ChEBI" id="CHEBI:57692"/>
    </ligand>
</feature>
<comment type="catalytic activity">
    <reaction evidence="8">
        <text>archaetidylserine + 8 AH2 = 2,3-bis-O-phytanyl-sn-glycero-3-phospho-L-serine + 8 A</text>
        <dbReference type="Rhea" id="RHEA:84215"/>
        <dbReference type="ChEBI" id="CHEBI:13193"/>
        <dbReference type="ChEBI" id="CHEBI:17499"/>
        <dbReference type="ChEBI" id="CHEBI:71517"/>
        <dbReference type="ChEBI" id="CHEBI:74853"/>
    </reaction>
</comment>
<keyword evidence="1 8" id="KW-0444">Lipid biosynthesis</keyword>
<evidence type="ECO:0000313" key="11">
    <source>
        <dbReference type="Proteomes" id="UP000681041"/>
    </source>
</evidence>
<evidence type="ECO:0000256" key="4">
    <source>
        <dbReference type="ARBA" id="ARBA00023002"/>
    </source>
</evidence>
<dbReference type="GeneID" id="64820688"/>
<dbReference type="PANTHER" id="PTHR42685:SF18">
    <property type="entry name" value="DIGERANYLGERANYLGLYCEROPHOSPHOLIPID REDUCTASE"/>
    <property type="match status" value="1"/>
</dbReference>
<feature type="binding site" evidence="8">
    <location>
        <position position="119"/>
    </location>
    <ligand>
        <name>FAD</name>
        <dbReference type="ChEBI" id="CHEBI:57692"/>
    </ligand>
</feature>
<feature type="binding site" evidence="8">
    <location>
        <position position="95"/>
    </location>
    <ligand>
        <name>FAD</name>
        <dbReference type="ChEBI" id="CHEBI:57692"/>
    </ligand>
</feature>
<comment type="catalytic activity">
    <reaction evidence="8">
        <text>a 2,3-bis-O-phytanyl-sn-glycerol 1-phospholipid + 8 A = a 2,3-bis-O-(geranylgeranyl)-sn-glycerol 1-phospholipid + 8 AH2</text>
        <dbReference type="Rhea" id="RHEA:64376"/>
        <dbReference type="ChEBI" id="CHEBI:13193"/>
        <dbReference type="ChEBI" id="CHEBI:17499"/>
        <dbReference type="ChEBI" id="CHEBI:138139"/>
        <dbReference type="ChEBI" id="CHEBI:138140"/>
    </reaction>
</comment>
<keyword evidence="5 8" id="KW-0443">Lipid metabolism</keyword>
<dbReference type="AlphaFoldDB" id="A0A8T8K6P6"/>
<dbReference type="Pfam" id="PF12831">
    <property type="entry name" value="FAD_oxidored"/>
    <property type="match status" value="1"/>
</dbReference>
<evidence type="ECO:0000256" key="5">
    <source>
        <dbReference type="ARBA" id="ARBA00023098"/>
    </source>
</evidence>
<evidence type="ECO:0000256" key="6">
    <source>
        <dbReference type="ARBA" id="ARBA00023209"/>
    </source>
</evidence>
<dbReference type="Proteomes" id="UP000681041">
    <property type="component" value="Chromosome"/>
</dbReference>
<keyword evidence="11" id="KW-1185">Reference proteome</keyword>
<feature type="binding site" evidence="8">
    <location>
        <position position="282"/>
    </location>
    <ligand>
        <name>FAD</name>
        <dbReference type="ChEBI" id="CHEBI:57692"/>
    </ligand>
</feature>
<dbReference type="GO" id="GO:0016020">
    <property type="term" value="C:membrane"/>
    <property type="evidence" value="ECO:0007669"/>
    <property type="project" value="GOC"/>
</dbReference>
<feature type="binding site" evidence="8">
    <location>
        <position position="270"/>
    </location>
    <ligand>
        <name>FAD</name>
        <dbReference type="ChEBI" id="CHEBI:57692"/>
    </ligand>
</feature>
<dbReference type="Gene3D" id="3.30.9.10">
    <property type="entry name" value="D-Amino Acid Oxidase, subunit A, domain 2"/>
    <property type="match status" value="1"/>
</dbReference>
<keyword evidence="7 8" id="KW-1208">Phospholipid metabolism</keyword>
<gene>
    <name evidence="10" type="ORF">HYG87_07945</name>
</gene>
<sequence>MKYDVVVVGGRISGSIASLYASKQDINVLMIEKNQEIGTPVQCAGGVSQSFFKTLEMKPPQKLICSEIEGAVLHAPNGEKFITKNSMLQGYIMERKMLDKTLAIKSAEAGTEIMLKTQVKDLIIEKGQVKGVIVRHQGNLIEIPSKIVIGADGVESQIARMAGLHDGYNPHDLVSCAQYEMVGVDIHPELLEFHFGYNQAPGGYVWIFPKGENRANIGLGIRYGDNPAIYHLNKFVSSLKGKIVELNVGAVPISGPLKKTYSSGILLTGDAAGHVDPVTGGGMHLSAICSSLAGKIAADAVICENLSSSYLSRYEKEWKKRIGKNLQQSLKYRTIFDKLDDEELNGLIKFLNTNDFKSLSSLSILKLAREYPKLFRILKNIL</sequence>
<feature type="binding site" evidence="8">
    <location>
        <position position="43"/>
    </location>
    <ligand>
        <name>FAD</name>
        <dbReference type="ChEBI" id="CHEBI:57692"/>
    </ligand>
</feature>
<feature type="domain" description="Digeranylgeranylglycerophospholipid reductase catalytic" evidence="9">
    <location>
        <begin position="172"/>
        <end position="251"/>
    </location>
</feature>
<dbReference type="OrthoDB" id="6062at2157"/>
<comment type="catalytic activity">
    <reaction evidence="8">
        <text>2,3-bis-O-(phytanyl)-sn-glycerol 1-phosphate + 8 A = 2,3-bis-O-(geranylgeranyl)-sn-glycerol 1-phosphate + 8 AH2</text>
        <dbReference type="Rhea" id="RHEA:64368"/>
        <dbReference type="ChEBI" id="CHEBI:13193"/>
        <dbReference type="ChEBI" id="CHEBI:17499"/>
        <dbReference type="ChEBI" id="CHEBI:58837"/>
        <dbReference type="ChEBI" id="CHEBI:73125"/>
    </reaction>
</comment>
<dbReference type="GO" id="GO:0046467">
    <property type="term" value="P:membrane lipid biosynthetic process"/>
    <property type="evidence" value="ECO:0007669"/>
    <property type="project" value="InterPro"/>
</dbReference>
<protein>
    <recommendedName>
        <fullName evidence="8">Digeranylgeranylglycerophospholipid reductase</fullName>
        <shortName evidence="8">DGGGPL reductase</shortName>
        <ecNumber evidence="8">1.3.-.-</ecNumber>
    </recommendedName>
    <alternativeName>
        <fullName evidence="8">2,3-bis-O-geranylgeranylglyceryl phosphate reductase</fullName>
    </alternativeName>
    <alternativeName>
        <fullName evidence="8">Geranylgeranyl reductase</fullName>
        <shortName evidence="8">GGR</shortName>
    </alternativeName>
</protein>
<comment type="catalytic activity">
    <reaction evidence="8">
        <text>CDP-2,3-bis-O-(geranylgeranyl)-sn-glycerol + 8 AH2 = CDP-2,3-bis-O-(phytanyl)-sn-glycerol + 8 A</text>
        <dbReference type="Rhea" id="RHEA:84207"/>
        <dbReference type="ChEBI" id="CHEBI:13193"/>
        <dbReference type="ChEBI" id="CHEBI:17499"/>
        <dbReference type="ChEBI" id="CHEBI:58838"/>
        <dbReference type="ChEBI" id="CHEBI:74004"/>
    </reaction>
</comment>
<dbReference type="SUPFAM" id="SSF51905">
    <property type="entry name" value="FAD/NAD(P)-binding domain"/>
    <property type="match status" value="1"/>
</dbReference>
<keyword evidence="3 8" id="KW-0274">FAD</keyword>
<evidence type="ECO:0000256" key="8">
    <source>
        <dbReference type="HAMAP-Rule" id="MF_01287"/>
    </source>
</evidence>
<evidence type="ECO:0000256" key="7">
    <source>
        <dbReference type="ARBA" id="ARBA00023264"/>
    </source>
</evidence>
<dbReference type="NCBIfam" id="TIGR02032">
    <property type="entry name" value="GG-red-SF"/>
    <property type="match status" value="1"/>
</dbReference>
<evidence type="ECO:0000256" key="3">
    <source>
        <dbReference type="ARBA" id="ARBA00022827"/>
    </source>
</evidence>
<dbReference type="InterPro" id="IPR054715">
    <property type="entry name" value="GGR_cat"/>
</dbReference>
<comment type="cofactor">
    <cofactor evidence="8">
        <name>FAD</name>
        <dbReference type="ChEBI" id="CHEBI:57692"/>
    </cofactor>
    <text evidence="8">Binds 1 FAD per subunit.</text>
</comment>
<organism evidence="10 11">
    <name type="scientific">Methanobacterium alkalithermotolerans</name>
    <dbReference type="NCBI Taxonomy" id="2731220"/>
    <lineage>
        <taxon>Archaea</taxon>
        <taxon>Methanobacteriati</taxon>
        <taxon>Methanobacteriota</taxon>
        <taxon>Methanomada group</taxon>
        <taxon>Methanobacteria</taxon>
        <taxon>Methanobacteriales</taxon>
        <taxon>Methanobacteriaceae</taxon>
        <taxon>Methanobacterium</taxon>
    </lineage>
</organism>
<feature type="binding site" evidence="8">
    <location>
        <position position="44"/>
    </location>
    <ligand>
        <name>FAD</name>
        <dbReference type="ChEBI" id="CHEBI:57692"/>
    </ligand>
</feature>
<dbReference type="GO" id="GO:0046474">
    <property type="term" value="P:glycerophospholipid biosynthetic process"/>
    <property type="evidence" value="ECO:0007669"/>
    <property type="project" value="UniProtKB-UniRule"/>
</dbReference>
<keyword evidence="6 8" id="KW-0594">Phospholipid biosynthesis</keyword>
<dbReference type="InterPro" id="IPR023590">
    <property type="entry name" value="DGGGPL_reductase"/>
</dbReference>
<dbReference type="InterPro" id="IPR036188">
    <property type="entry name" value="FAD/NAD-bd_sf"/>
</dbReference>
<dbReference type="PANTHER" id="PTHR42685">
    <property type="entry name" value="GERANYLGERANYL DIPHOSPHATE REDUCTASE"/>
    <property type="match status" value="1"/>
</dbReference>
<feature type="binding site" evidence="8">
    <location>
        <position position="46"/>
    </location>
    <ligand>
        <name>FAD</name>
        <dbReference type="ChEBI" id="CHEBI:57692"/>
    </ligand>
</feature>
<dbReference type="GO" id="GO:0045550">
    <property type="term" value="F:geranylgeranyl reductase activity"/>
    <property type="evidence" value="ECO:0007669"/>
    <property type="project" value="InterPro"/>
</dbReference>
<comment type="caution">
    <text evidence="8">Lacks conserved residue(s) required for the propagation of feature annotation.</text>
</comment>
<dbReference type="InterPro" id="IPR050407">
    <property type="entry name" value="Geranylgeranyl_reductase"/>
</dbReference>
<accession>A0A8T8K6P6</accession>
<evidence type="ECO:0000256" key="2">
    <source>
        <dbReference type="ARBA" id="ARBA00022630"/>
    </source>
</evidence>
<evidence type="ECO:0000259" key="9">
    <source>
        <dbReference type="Pfam" id="PF22578"/>
    </source>
</evidence>
<comment type="miscellaneous">
    <text evidence="8">Reduction reaction proceeds via syn addition of hydrogen for double bonds.</text>
</comment>
<dbReference type="InterPro" id="IPR011777">
    <property type="entry name" value="Geranylgeranyl_Rdtase_fam"/>
</dbReference>
<keyword evidence="4 8" id="KW-0560">Oxidoreductase</keyword>